<reference evidence="1" key="1">
    <citation type="submission" date="2024-06" db="EMBL/GenBank/DDBJ databases">
        <title>Draft genome sequence of Microbacterium sp. strain A8/3-1, isolated from Oxytropis tragacanthoides Fisch. ex DC. Root nodules in the Altai region of Russia.</title>
        <authorList>
            <person name="Sazanova A."/>
            <person name="Guro P."/>
            <person name="Kuznetsova I."/>
            <person name="Belimov A."/>
            <person name="Safronova V."/>
        </authorList>
    </citation>
    <scope>NUCLEOTIDE SEQUENCE</scope>
    <source>
        <strain evidence="1">A8/3-1</strain>
    </source>
</reference>
<evidence type="ECO:0000313" key="1">
    <source>
        <dbReference type="EMBL" id="XBX78707.1"/>
    </source>
</evidence>
<dbReference type="RefSeq" id="WP_350351934.1">
    <property type="nucleotide sequence ID" value="NZ_CP158357.1"/>
</dbReference>
<organism evidence="1">
    <name type="scientific">Microbacterium sp. A8/3-1</name>
    <dbReference type="NCBI Taxonomy" id="3160749"/>
    <lineage>
        <taxon>Bacteria</taxon>
        <taxon>Bacillati</taxon>
        <taxon>Actinomycetota</taxon>
        <taxon>Actinomycetes</taxon>
        <taxon>Micrococcales</taxon>
        <taxon>Microbacteriaceae</taxon>
        <taxon>Microbacterium</taxon>
    </lineage>
</organism>
<accession>A0AAU7VZR8</accession>
<protein>
    <recommendedName>
        <fullName evidence="2">Terminase small subunit</fullName>
    </recommendedName>
</protein>
<proteinExistence type="predicted"/>
<dbReference type="AlphaFoldDB" id="A0AAU7VZR8"/>
<evidence type="ECO:0008006" key="2">
    <source>
        <dbReference type="Google" id="ProtNLM"/>
    </source>
</evidence>
<gene>
    <name evidence="1" type="ORF">ABS642_01045</name>
</gene>
<name>A0AAU7VZR8_9MICO</name>
<sequence length="158" mass="17112">MSSTPVAIIAKDFGISESAIYRWRASSLGKSTIQTHSDKARVLDYVEVAAESLRDADAVRRQGVETNNANLVLKSSMVINHLTRTISMYLGVDGSNTATLLADGDAVVNALVQVIRDAPGVATDMVLNLRKQGQFELAGEFEDLARSLEETKNQELTS</sequence>
<dbReference type="EMBL" id="CP158357">
    <property type="protein sequence ID" value="XBX78707.1"/>
    <property type="molecule type" value="Genomic_DNA"/>
</dbReference>